<proteinExistence type="predicted"/>
<dbReference type="PROSITE" id="PS51257">
    <property type="entry name" value="PROKAR_LIPOPROTEIN"/>
    <property type="match status" value="1"/>
</dbReference>
<sequence>MHQGLRWQILCLVWLLGGCMQSVYGPRLFPAEEPPPQASDTPLKVHLYNGGVIVLEHWEQRGSMLVGTGIRYDVHRQPEGALQEHHIPVDSIALLEMHVREGSRPIGVAGLAVWSVLYGALTVSCVINPKACFGSCPTFYVETPTGEILVAEGFSSSIARALEARDVDALFTAQTRGGVFTLTMRNEALETHAVRRLRLLAVPRPSGRRVLAGADGRFYPARTLLPLVRCQAPEGDCRRMLIALDGSERRSPADAHNLAAREVLELTFPPAQGRLALVLGIRQSLLTTFLLYETMGFLGRRFGEVLAALERMGPVAARQQFQRVTQLVGTLEITVWDGQRWVDVGTHREAGPLATDVVAYPFDHQRDDSVRIRLRAARGAWRLDWVGVALLDRPVEAQAFEPAIVHVKGMPDTTALALLRDPDRYLVTYPGALYQITFTLPAAPEGWELFLESQGYYYEWMRAAWWQDEDSLQAALMLYQPEQALRLLAPRYKQVEAELERTFWNSRFRR</sequence>
<dbReference type="AlphaFoldDB" id="A0A1M6WCM0"/>
<dbReference type="OrthoDB" id="1397767at2"/>
<organism evidence="1 2">
    <name type="scientific">Rhodothermus profundi</name>
    <dbReference type="NCBI Taxonomy" id="633813"/>
    <lineage>
        <taxon>Bacteria</taxon>
        <taxon>Pseudomonadati</taxon>
        <taxon>Rhodothermota</taxon>
        <taxon>Rhodothermia</taxon>
        <taxon>Rhodothermales</taxon>
        <taxon>Rhodothermaceae</taxon>
        <taxon>Rhodothermus</taxon>
    </lineage>
</organism>
<evidence type="ECO:0000313" key="2">
    <source>
        <dbReference type="Proteomes" id="UP000185812"/>
    </source>
</evidence>
<dbReference type="Proteomes" id="UP000185812">
    <property type="component" value="Unassembled WGS sequence"/>
</dbReference>
<protein>
    <submittedName>
        <fullName evidence="1">Uncharacterized protein</fullName>
    </submittedName>
</protein>
<keyword evidence="2" id="KW-1185">Reference proteome</keyword>
<dbReference type="STRING" id="633813.SAMN04488087_2270"/>
<name>A0A1M6WCM0_9BACT</name>
<evidence type="ECO:0000313" key="1">
    <source>
        <dbReference type="EMBL" id="SHK91235.1"/>
    </source>
</evidence>
<gene>
    <name evidence="1" type="ORF">SAMN04488087_2270</name>
</gene>
<accession>A0A1M6WCM0</accession>
<dbReference type="EMBL" id="FRAU01000008">
    <property type="protein sequence ID" value="SHK91235.1"/>
    <property type="molecule type" value="Genomic_DNA"/>
</dbReference>
<reference evidence="2" key="1">
    <citation type="submission" date="2016-11" db="EMBL/GenBank/DDBJ databases">
        <authorList>
            <person name="Varghese N."/>
            <person name="Submissions S."/>
        </authorList>
    </citation>
    <scope>NUCLEOTIDE SEQUENCE [LARGE SCALE GENOMIC DNA]</scope>
    <source>
        <strain evidence="2">DSM 22212</strain>
    </source>
</reference>